<dbReference type="SUPFAM" id="SSF53474">
    <property type="entry name" value="alpha/beta-Hydrolases"/>
    <property type="match status" value="1"/>
</dbReference>
<feature type="chain" id="PRO_5007277260" description="Alpha/beta hydrolase family protein" evidence="1">
    <location>
        <begin position="23"/>
        <end position="377"/>
    </location>
</feature>
<feature type="signal peptide" evidence="1">
    <location>
        <begin position="1"/>
        <end position="22"/>
    </location>
</feature>
<dbReference type="Gene3D" id="3.40.50.1820">
    <property type="entry name" value="alpha/beta hydrolase"/>
    <property type="match status" value="1"/>
</dbReference>
<dbReference type="OrthoDB" id="1094867at2"/>
<dbReference type="PANTHER" id="PTHR35560">
    <property type="entry name" value="BLL0132 PROTEIN"/>
    <property type="match status" value="1"/>
</dbReference>
<evidence type="ECO:0000313" key="2">
    <source>
        <dbReference type="EMBL" id="AMP11459.1"/>
    </source>
</evidence>
<keyword evidence="3" id="KW-1185">Reference proteome</keyword>
<protein>
    <recommendedName>
        <fullName evidence="4">Alpha/beta hydrolase family protein</fullName>
    </recommendedName>
</protein>
<gene>
    <name evidence="2" type="ORF">CAter282_3781</name>
</gene>
<name>A0A127PVD1_9BURK</name>
<dbReference type="Proteomes" id="UP000071778">
    <property type="component" value="Chromosome"/>
</dbReference>
<evidence type="ECO:0000313" key="3">
    <source>
        <dbReference type="Proteomes" id="UP000071778"/>
    </source>
</evidence>
<sequence length="377" mass="40667">MNMLRTISISAWLAMLPMAAGATVDPEVLTPVPIVQDGRLEVSSAKGEGVISIHVSRDWTQPQPAVTRAVIVIHGWPRRDLKSLELAAEQSGTAANDAILITPQFLIQADIDAHHLPADTLRWGPNAWAAGYDARGPAAISSFDALDAILARLANRQLFPALRTVVVAGHSAGGRFVQRYAAVGHGQGPLLRLGVHLSYVVANPSDYLYLTPERPIDTNRHADGASSQQCPGVNRWPYGLGGDLPRYVSQPIDPQALGRDYLARDIVYLLGTADNDPAHHQLDRSCAAEVQGTTRFDRGTLYFSYLSSRPRGEWTQRLLEVAGIGHNSVKMFSSACGRAALFDQDGCAPDPDAAAYGQAQGYQVGLPLKRQQNVVGN</sequence>
<dbReference type="InterPro" id="IPR029058">
    <property type="entry name" value="AB_hydrolase_fold"/>
</dbReference>
<proteinExistence type="predicted"/>
<dbReference type="EMBL" id="CP013235">
    <property type="protein sequence ID" value="AMP11459.1"/>
    <property type="molecule type" value="Genomic_DNA"/>
</dbReference>
<reference evidence="2 3" key="1">
    <citation type="submission" date="2015-11" db="EMBL/GenBank/DDBJ databases">
        <title>Exploring the genomic traits of fungus-feeding bacterial genus Collimonas.</title>
        <authorList>
            <person name="Song C."/>
            <person name="Schmidt R."/>
            <person name="de Jager V."/>
            <person name="Krzyzanowska D."/>
            <person name="Jongedijk E."/>
            <person name="Cankar K."/>
            <person name="Beekwilder J."/>
            <person name="van Veen A."/>
            <person name="de Boer W."/>
            <person name="van Veen J.A."/>
            <person name="Garbeva P."/>
        </authorList>
    </citation>
    <scope>NUCLEOTIDE SEQUENCE [LARGE SCALE GENOMIC DNA]</scope>
    <source>
        <strain evidence="2 3">Ter282</strain>
    </source>
</reference>
<dbReference type="PATRIC" id="fig|279058.17.peg.4096"/>
<dbReference type="AlphaFoldDB" id="A0A127PVD1"/>
<evidence type="ECO:0008006" key="4">
    <source>
        <dbReference type="Google" id="ProtNLM"/>
    </source>
</evidence>
<dbReference type="PANTHER" id="PTHR35560:SF3">
    <property type="entry name" value="PEPTIDASE S9 PROLYL OLIGOPEPTIDASE CATALYTIC DOMAIN-CONTAINING PROTEIN"/>
    <property type="match status" value="1"/>
</dbReference>
<accession>A0A127PVD1</accession>
<keyword evidence="1" id="KW-0732">Signal</keyword>
<evidence type="ECO:0000256" key="1">
    <source>
        <dbReference type="SAM" id="SignalP"/>
    </source>
</evidence>
<dbReference type="RefSeq" id="WP_128083136.1">
    <property type="nucleotide sequence ID" value="NZ_CP013233.1"/>
</dbReference>
<organism evidence="2 3">
    <name type="scientific">Collimonas arenae</name>
    <dbReference type="NCBI Taxonomy" id="279058"/>
    <lineage>
        <taxon>Bacteria</taxon>
        <taxon>Pseudomonadati</taxon>
        <taxon>Pseudomonadota</taxon>
        <taxon>Betaproteobacteria</taxon>
        <taxon>Burkholderiales</taxon>
        <taxon>Oxalobacteraceae</taxon>
        <taxon>Collimonas</taxon>
    </lineage>
</organism>